<reference evidence="1 2" key="1">
    <citation type="journal article" date="2015" name="Proc. Natl. Acad. Sci. U.S.A.">
        <title>The resurrection genome of Boea hygrometrica: A blueprint for survival of dehydration.</title>
        <authorList>
            <person name="Xiao L."/>
            <person name="Yang G."/>
            <person name="Zhang L."/>
            <person name="Yang X."/>
            <person name="Zhao S."/>
            <person name="Ji Z."/>
            <person name="Zhou Q."/>
            <person name="Hu M."/>
            <person name="Wang Y."/>
            <person name="Chen M."/>
            <person name="Xu Y."/>
            <person name="Jin H."/>
            <person name="Xiao X."/>
            <person name="Hu G."/>
            <person name="Bao F."/>
            <person name="Hu Y."/>
            <person name="Wan P."/>
            <person name="Li L."/>
            <person name="Deng X."/>
            <person name="Kuang T."/>
            <person name="Xiang C."/>
            <person name="Zhu J.K."/>
            <person name="Oliver M.J."/>
            <person name="He Y."/>
        </authorList>
    </citation>
    <scope>NUCLEOTIDE SEQUENCE [LARGE SCALE GENOMIC DNA]</scope>
    <source>
        <strain evidence="2">cv. XS01</strain>
    </source>
</reference>
<sequence length="170" mass="19126">MGNVALCAPSMASTNSVVKVLTHDGKLIIYSRRPVIAAEIMLQNPGQFLCESHHFKVGQRILGMCAEEELEGGELYFLLPMEMLYSVLTVEEMKFLGCKASKNFKQAALTLNLSKIFPEFCLFPSSLEGKRVEDIRTRVCSKVTEDGYSRQRSYSWQPALETILETSTYV</sequence>
<protein>
    <submittedName>
        <fullName evidence="1">Uncharacterized protein</fullName>
    </submittedName>
</protein>
<dbReference type="Proteomes" id="UP000250235">
    <property type="component" value="Unassembled WGS sequence"/>
</dbReference>
<dbReference type="InterPro" id="IPR025322">
    <property type="entry name" value="PADRE_dom"/>
</dbReference>
<organism evidence="1 2">
    <name type="scientific">Dorcoceras hygrometricum</name>
    <dbReference type="NCBI Taxonomy" id="472368"/>
    <lineage>
        <taxon>Eukaryota</taxon>
        <taxon>Viridiplantae</taxon>
        <taxon>Streptophyta</taxon>
        <taxon>Embryophyta</taxon>
        <taxon>Tracheophyta</taxon>
        <taxon>Spermatophyta</taxon>
        <taxon>Magnoliopsida</taxon>
        <taxon>eudicotyledons</taxon>
        <taxon>Gunneridae</taxon>
        <taxon>Pentapetalae</taxon>
        <taxon>asterids</taxon>
        <taxon>lamiids</taxon>
        <taxon>Lamiales</taxon>
        <taxon>Gesneriaceae</taxon>
        <taxon>Didymocarpoideae</taxon>
        <taxon>Trichosporeae</taxon>
        <taxon>Loxocarpinae</taxon>
        <taxon>Dorcoceras</taxon>
    </lineage>
</organism>
<dbReference type="PANTHER" id="PTHR33052">
    <property type="entry name" value="DUF4228 DOMAIN PROTEIN-RELATED"/>
    <property type="match status" value="1"/>
</dbReference>
<name>A0A2Z7CPF4_9LAMI</name>
<evidence type="ECO:0000313" key="2">
    <source>
        <dbReference type="Proteomes" id="UP000250235"/>
    </source>
</evidence>
<proteinExistence type="predicted"/>
<dbReference type="OrthoDB" id="771105at2759"/>
<dbReference type="Pfam" id="PF14009">
    <property type="entry name" value="PADRE"/>
    <property type="match status" value="1"/>
</dbReference>
<gene>
    <name evidence="1" type="ORF">F511_10609</name>
</gene>
<keyword evidence="2" id="KW-1185">Reference proteome</keyword>
<evidence type="ECO:0000313" key="1">
    <source>
        <dbReference type="EMBL" id="KZV46504.1"/>
    </source>
</evidence>
<dbReference type="AlphaFoldDB" id="A0A2Z7CPF4"/>
<dbReference type="EMBL" id="KQ995661">
    <property type="protein sequence ID" value="KZV46504.1"/>
    <property type="molecule type" value="Genomic_DNA"/>
</dbReference>
<accession>A0A2Z7CPF4</accession>